<dbReference type="RefSeq" id="WP_136528226.1">
    <property type="nucleotide sequence ID" value="NZ_STGX01000002.1"/>
</dbReference>
<dbReference type="EMBL" id="STGX01000002">
    <property type="protein sequence ID" value="THV31353.1"/>
    <property type="molecule type" value="Genomic_DNA"/>
</dbReference>
<comment type="caution">
    <text evidence="3">The sequence shown here is derived from an EMBL/GenBank/DDBJ whole genome shotgun (WGS) entry which is preliminary data.</text>
</comment>
<accession>A0A4S8PKQ9</accession>
<organism evidence="3 4">
    <name type="scientific">Glycomyces paridis</name>
    <dbReference type="NCBI Taxonomy" id="2126555"/>
    <lineage>
        <taxon>Bacteria</taxon>
        <taxon>Bacillati</taxon>
        <taxon>Actinomycetota</taxon>
        <taxon>Actinomycetes</taxon>
        <taxon>Glycomycetales</taxon>
        <taxon>Glycomycetaceae</taxon>
        <taxon>Glycomyces</taxon>
    </lineage>
</organism>
<feature type="region of interest" description="Disordered" evidence="1">
    <location>
        <begin position="1"/>
        <end position="40"/>
    </location>
</feature>
<evidence type="ECO:0000256" key="1">
    <source>
        <dbReference type="SAM" id="MobiDB-lite"/>
    </source>
</evidence>
<dbReference type="OrthoDB" id="5195503at2"/>
<feature type="transmembrane region" description="Helical" evidence="2">
    <location>
        <begin position="48"/>
        <end position="68"/>
    </location>
</feature>
<sequence>MSPSAAEELPEEFRRSPSDRAVGAPARDEPTMLAEEQPRTAEPAGTGWLLIGMLLLVAVGVLMLLIFASGGNADESMML</sequence>
<keyword evidence="2" id="KW-0812">Transmembrane</keyword>
<evidence type="ECO:0000256" key="2">
    <source>
        <dbReference type="SAM" id="Phobius"/>
    </source>
</evidence>
<keyword evidence="2" id="KW-0472">Membrane</keyword>
<dbReference type="AlphaFoldDB" id="A0A4S8PKQ9"/>
<proteinExistence type="predicted"/>
<dbReference type="Proteomes" id="UP000305792">
    <property type="component" value="Unassembled WGS sequence"/>
</dbReference>
<reference evidence="3 4" key="1">
    <citation type="journal article" date="2018" name="Int. J. Syst. Evol. Microbiol.">
        <title>Glycomyces paridis sp. nov., isolated from the medicinal plant Paris polyphylla.</title>
        <authorList>
            <person name="Fang X.M."/>
            <person name="Bai J.L."/>
            <person name="Su J."/>
            <person name="Zhao L.L."/>
            <person name="Liu H.Y."/>
            <person name="Ma B.P."/>
            <person name="Zhang Y.Q."/>
            <person name="Yu L.Y."/>
        </authorList>
    </citation>
    <scope>NUCLEOTIDE SEQUENCE [LARGE SCALE GENOMIC DNA]</scope>
    <source>
        <strain evidence="3 4">CPCC 204357</strain>
    </source>
</reference>
<gene>
    <name evidence="3" type="ORF">E9998_03005</name>
</gene>
<name>A0A4S8PKQ9_9ACTN</name>
<protein>
    <submittedName>
        <fullName evidence="3">Uncharacterized protein</fullName>
    </submittedName>
</protein>
<evidence type="ECO:0000313" key="4">
    <source>
        <dbReference type="Proteomes" id="UP000305792"/>
    </source>
</evidence>
<keyword evidence="4" id="KW-1185">Reference proteome</keyword>
<evidence type="ECO:0000313" key="3">
    <source>
        <dbReference type="EMBL" id="THV31353.1"/>
    </source>
</evidence>
<keyword evidence="2" id="KW-1133">Transmembrane helix</keyword>